<evidence type="ECO:0000313" key="3">
    <source>
        <dbReference type="Proteomes" id="UP000584931"/>
    </source>
</evidence>
<dbReference type="AlphaFoldDB" id="A0A7Y9XAB6"/>
<proteinExistence type="predicted"/>
<accession>A0A7Y9XAB6</accession>
<reference evidence="2 3" key="1">
    <citation type="submission" date="2020-07" db="EMBL/GenBank/DDBJ databases">
        <title>Sequencing the genomes of 1000 actinobacteria strains.</title>
        <authorList>
            <person name="Klenk H.-P."/>
        </authorList>
    </citation>
    <scope>NUCLEOTIDE SEQUENCE [LARGE SCALE GENOMIC DNA]</scope>
    <source>
        <strain evidence="2 3">DSM 45278</strain>
    </source>
</reference>
<evidence type="ECO:0000313" key="2">
    <source>
        <dbReference type="EMBL" id="NYH51312.1"/>
    </source>
</evidence>
<gene>
    <name evidence="2" type="ORF">HNR06_000901</name>
</gene>
<protein>
    <submittedName>
        <fullName evidence="2">Putative DNA-binding transcriptional regulator AlpA</fullName>
    </submittedName>
</protein>
<dbReference type="Pfam" id="PF12728">
    <property type="entry name" value="HTH_17"/>
    <property type="match status" value="1"/>
</dbReference>
<dbReference type="EMBL" id="JACCHL010000001">
    <property type="protein sequence ID" value="NYH51312.1"/>
    <property type="molecule type" value="Genomic_DNA"/>
</dbReference>
<dbReference type="RefSeq" id="WP_337797793.1">
    <property type="nucleotide sequence ID" value="NZ_JACCHL010000001.1"/>
</dbReference>
<evidence type="ECO:0000259" key="1">
    <source>
        <dbReference type="Pfam" id="PF12728"/>
    </source>
</evidence>
<comment type="caution">
    <text evidence="2">The sequence shown here is derived from an EMBL/GenBank/DDBJ whole genome shotgun (WGS) entry which is preliminary data.</text>
</comment>
<dbReference type="Proteomes" id="UP000584931">
    <property type="component" value="Unassembled WGS sequence"/>
</dbReference>
<name>A0A7Y9XAB6_9ACTN</name>
<keyword evidence="2" id="KW-0238">DNA-binding</keyword>
<dbReference type="InterPro" id="IPR041657">
    <property type="entry name" value="HTH_17"/>
</dbReference>
<sequence>MGEGPQVRLDEVGSLPVVLDVVTAGRMLGLGRTTAYRLLSQGAFPVPVHRAGKAWVVPTAGVLAYLGLDLPGTQRGGCGRCSARGNHRKGEK</sequence>
<organism evidence="2 3">
    <name type="scientific">Nocardiopsis sinuspersici</name>
    <dbReference type="NCBI Taxonomy" id="501010"/>
    <lineage>
        <taxon>Bacteria</taxon>
        <taxon>Bacillati</taxon>
        <taxon>Actinomycetota</taxon>
        <taxon>Actinomycetes</taxon>
        <taxon>Streptosporangiales</taxon>
        <taxon>Nocardiopsidaceae</taxon>
        <taxon>Nocardiopsis</taxon>
    </lineage>
</organism>
<feature type="domain" description="Helix-turn-helix" evidence="1">
    <location>
        <begin position="19"/>
        <end position="66"/>
    </location>
</feature>
<dbReference type="GO" id="GO:0003677">
    <property type="term" value="F:DNA binding"/>
    <property type="evidence" value="ECO:0007669"/>
    <property type="project" value="UniProtKB-KW"/>
</dbReference>